<organism evidence="1 2">
    <name type="scientific">Taxus chinensis</name>
    <name type="common">Chinese yew</name>
    <name type="synonym">Taxus wallichiana var. chinensis</name>
    <dbReference type="NCBI Taxonomy" id="29808"/>
    <lineage>
        <taxon>Eukaryota</taxon>
        <taxon>Viridiplantae</taxon>
        <taxon>Streptophyta</taxon>
        <taxon>Embryophyta</taxon>
        <taxon>Tracheophyta</taxon>
        <taxon>Spermatophyta</taxon>
        <taxon>Pinopsida</taxon>
        <taxon>Pinidae</taxon>
        <taxon>Conifers II</taxon>
        <taxon>Cupressales</taxon>
        <taxon>Taxaceae</taxon>
        <taxon>Taxus</taxon>
    </lineage>
</organism>
<feature type="non-terminal residue" evidence="1">
    <location>
        <position position="56"/>
    </location>
</feature>
<keyword evidence="2" id="KW-1185">Reference proteome</keyword>
<sequence>VDEAVFRVVIEGMVDVDGTIEITDVTIIVGIEPNCKVTGGKVDVGSREPDGADAEV</sequence>
<accession>A0AA38G626</accession>
<protein>
    <submittedName>
        <fullName evidence="1">Uncharacterized protein</fullName>
    </submittedName>
</protein>
<evidence type="ECO:0000313" key="2">
    <source>
        <dbReference type="Proteomes" id="UP000824469"/>
    </source>
</evidence>
<dbReference type="AlphaFoldDB" id="A0AA38G626"/>
<name>A0AA38G626_TAXCH</name>
<comment type="caution">
    <text evidence="1">The sequence shown here is derived from an EMBL/GenBank/DDBJ whole genome shotgun (WGS) entry which is preliminary data.</text>
</comment>
<dbReference type="Proteomes" id="UP000824469">
    <property type="component" value="Unassembled WGS sequence"/>
</dbReference>
<feature type="non-terminal residue" evidence="1">
    <location>
        <position position="1"/>
    </location>
</feature>
<evidence type="ECO:0000313" key="1">
    <source>
        <dbReference type="EMBL" id="KAH9316050.1"/>
    </source>
</evidence>
<reference evidence="1 2" key="1">
    <citation type="journal article" date="2021" name="Nat. Plants">
        <title>The Taxus genome provides insights into paclitaxel biosynthesis.</title>
        <authorList>
            <person name="Xiong X."/>
            <person name="Gou J."/>
            <person name="Liao Q."/>
            <person name="Li Y."/>
            <person name="Zhou Q."/>
            <person name="Bi G."/>
            <person name="Li C."/>
            <person name="Du R."/>
            <person name="Wang X."/>
            <person name="Sun T."/>
            <person name="Guo L."/>
            <person name="Liang H."/>
            <person name="Lu P."/>
            <person name="Wu Y."/>
            <person name="Zhang Z."/>
            <person name="Ro D.K."/>
            <person name="Shang Y."/>
            <person name="Huang S."/>
            <person name="Yan J."/>
        </authorList>
    </citation>
    <scope>NUCLEOTIDE SEQUENCE [LARGE SCALE GENOMIC DNA]</scope>
    <source>
        <strain evidence="1">Ta-2019</strain>
    </source>
</reference>
<dbReference type="EMBL" id="JAHRHJ020000005">
    <property type="protein sequence ID" value="KAH9316050.1"/>
    <property type="molecule type" value="Genomic_DNA"/>
</dbReference>
<proteinExistence type="predicted"/>
<gene>
    <name evidence="1" type="ORF">KI387_024677</name>
</gene>